<dbReference type="CDD" id="cd05905">
    <property type="entry name" value="Dip2"/>
    <property type="match status" value="2"/>
</dbReference>
<organism evidence="5 6">
    <name type="scientific">Sander lucioperca</name>
    <name type="common">Pike-perch</name>
    <name type="synonym">Perca lucioperca</name>
    <dbReference type="NCBI Taxonomy" id="283035"/>
    <lineage>
        <taxon>Eukaryota</taxon>
        <taxon>Metazoa</taxon>
        <taxon>Chordata</taxon>
        <taxon>Craniata</taxon>
        <taxon>Vertebrata</taxon>
        <taxon>Euteleostomi</taxon>
        <taxon>Actinopterygii</taxon>
        <taxon>Neopterygii</taxon>
        <taxon>Teleostei</taxon>
        <taxon>Neoteleostei</taxon>
        <taxon>Acanthomorphata</taxon>
        <taxon>Eupercaria</taxon>
        <taxon>Perciformes</taxon>
        <taxon>Percoidei</taxon>
        <taxon>Percidae</taxon>
        <taxon>Luciopercinae</taxon>
        <taxon>Sander</taxon>
    </lineage>
</organism>
<dbReference type="Ensembl" id="ENSSLUT00000051586.1">
    <property type="protein sequence ID" value="ENSSLUP00000050096.1"/>
    <property type="gene ID" value="ENSSLUG00000021314.1"/>
</dbReference>
<dbReference type="FunFam" id="3.30.300.30:FF:000001">
    <property type="entry name" value="DIP2 disco-interacting protein 2 homolog C"/>
    <property type="match status" value="1"/>
</dbReference>
<feature type="region of interest" description="Disordered" evidence="2">
    <location>
        <begin position="73"/>
        <end position="100"/>
    </location>
</feature>
<gene>
    <name evidence="5" type="primary">dip2ba</name>
</gene>
<dbReference type="InterPro" id="IPR000873">
    <property type="entry name" value="AMP-dep_synth/lig_dom"/>
</dbReference>
<dbReference type="FunFam" id="3.30.300.30:FF:000003">
    <property type="entry name" value="DIP2 disco-interacting protein 2 homolog A"/>
    <property type="match status" value="1"/>
</dbReference>
<evidence type="ECO:0000259" key="4">
    <source>
        <dbReference type="PROSITE" id="PS51912"/>
    </source>
</evidence>
<dbReference type="InterPro" id="IPR045851">
    <property type="entry name" value="AMP-bd_C_sf"/>
</dbReference>
<sequence length="1543" mass="168755">MHVCCTSRLCVLRSQLSRLCLASVALQQTLVAVGVLPVEGRMRKGWGDITQKGYEKKRAKLLASYIPYFPSPEAPGPSTSSASRHHRAHRSGGARDDRYRSDIHTEAVQAALAKHKEEKMALPMPTKRRSAFVQSPIETCTPPDTSSASEDEGSLRRKAALSAVLAQSLQSPDYWINRSVQSSSTSSSPQPQPQPQPAVSLLADVLAHTPPLLTDTSHGCCLGVCPGVPVNSRVSTKIQQLLNTLKRPKRPPLSEFFLDDSEEIVEVPQPDPNTPKPEGRQIIPVKGEPLGVVSNWPPALQAALARWGATQAKSPALTALDVTGKPLYTLTYGKLWSRSLKLAYTLLNKLGTKTEPVLQPGDRVALVYPNSDPGMFWVAFYGCLLAEVIPVPIEVPLSRQDAGSLQIGFLLGSCGVSLALTSELCLKGLPKTPSGEIIQFKGWPRMKWVVTDTKYLTKPSKDWQPHIPTANTDTAYIEYKASKEGTVMGVAVSKTSMLTHCQALTQACNYCEGETLVNVLDCKKDMGMWHGVLTSVMNRIHTITVPYAVMKACPMSWVQRVHIHKARVALVKCRDLHWAMMAHKDQRDTNLSSIRMLIVADGANPWSVSSCDAFLNVFQSHGLKPEVICPCATSPEALTVAIRRYHICLHGLIFKKHHISRAILSMGGLSHGVIRVNTEDKNSALTVQDVGHIMPGALMCIVKPDGPPQLCKTDEIGEIVINSRAGGTMYYGLSGVTKNTFEVIPVNQAGAPIGEIPFSRTGLLGFVGPGSLVFVVGKIEGLLMVSGRRHNADDLVATALAVEPVKTVYRGRIAVFSVTVFYDERIVIVAEQRPDASEEDSFQWMSRVLQAIDSIHQVGLYCLALVPANTLPKTPLGGIHICETKQNFLEGNLHPCNILLCPHTCVTNMPKPRQKQPVDVGPASMLVGNLVAGKRIAQATGRELGVVEDQDLIRKHQFLSEALQWRAQTDPDHVLYVLLNAKGVAVCTATCAQLHKRAEKITATLMERGGLNTGDNVVLLYPPGIDLIAAFYGCLYAGVIPVTVRPPHPQNLAATLPTVRMIIDVSKAACILTTQPLMRILRSREAAASVNIKTWPTIIDTDDLPRKRPPHIYKPPTAEMLAYLDFSVSTTGMLTGVKMSHAAVSTLCRSIKLQCELYSSRQIAICLDPYCGLGFVLWCLSSVYSGHQSILIPPLELESSLPLWLSTLSQYKIRDTFCSYSVMELCTKGLGTQTEMLKARGLNLSCVRSCVVIAEERPRLALTQSFSKLFKDLGLSPRAVSTAFGSRVNLAICLQGTAGPDPSTVYVDMKSLRHDRVRLVERGAPQSIPLMESGTILPGVRVIIVNPETRGPLGDSHLGEIWVNSPHSASGYYTIYGEESLQADHFNTRLSFGEPHTLWARTGYLGFIKRTELLDASGDRHDALFVVGSLDETLELRGLRYHPIDIETSVSRAHRCIAESAVFTWTNLLVVVAELSGSEQEALDLVPLVTNVVLEEHHLIVGVVVIVDPGVIPINSRGEKQRMHLRDSFLADQLDPIYVAYNM</sequence>
<reference evidence="5" key="2">
    <citation type="submission" date="2025-09" db="UniProtKB">
        <authorList>
            <consortium name="Ensembl"/>
        </authorList>
    </citation>
    <scope>IDENTIFICATION</scope>
</reference>
<dbReference type="GeneTree" id="ENSGT00950000182997"/>
<feature type="region of interest" description="Disordered" evidence="2">
    <location>
        <begin position="124"/>
        <end position="154"/>
    </location>
</feature>
<feature type="chain" id="PRO_5034220788" evidence="3">
    <location>
        <begin position="23"/>
        <end position="1543"/>
    </location>
</feature>
<dbReference type="SUPFAM" id="SSF56801">
    <property type="entry name" value="Acetyl-CoA synthetase-like"/>
    <property type="match status" value="2"/>
</dbReference>
<dbReference type="Gene3D" id="3.30.300.30">
    <property type="match status" value="2"/>
</dbReference>
<feature type="domain" description="DMAP1-binding" evidence="4">
    <location>
        <begin position="18"/>
        <end position="132"/>
    </location>
</feature>
<evidence type="ECO:0000256" key="2">
    <source>
        <dbReference type="SAM" id="MobiDB-lite"/>
    </source>
</evidence>
<dbReference type="InterPro" id="IPR042099">
    <property type="entry name" value="ANL_N_sf"/>
</dbReference>
<comment type="similarity">
    <text evidence="1">Belongs to the DIP2 family.</text>
</comment>
<dbReference type="Pfam" id="PF06464">
    <property type="entry name" value="DMAP_binding"/>
    <property type="match status" value="1"/>
</dbReference>
<keyword evidence="3" id="KW-0732">Signal</keyword>
<reference evidence="5" key="1">
    <citation type="submission" date="2025-08" db="UniProtKB">
        <authorList>
            <consortium name="Ensembl"/>
        </authorList>
    </citation>
    <scope>IDENTIFICATION</scope>
</reference>
<name>A0A8D0DA56_SANLU</name>
<dbReference type="Proteomes" id="UP000694568">
    <property type="component" value="Unplaced"/>
</dbReference>
<dbReference type="Pfam" id="PF00501">
    <property type="entry name" value="AMP-binding"/>
    <property type="match status" value="2"/>
</dbReference>
<evidence type="ECO:0000313" key="5">
    <source>
        <dbReference type="Ensembl" id="ENSSLUP00000050096.1"/>
    </source>
</evidence>
<keyword evidence="6" id="KW-1185">Reference proteome</keyword>
<dbReference type="InterPro" id="IPR025110">
    <property type="entry name" value="AMP-bd_C"/>
</dbReference>
<evidence type="ECO:0000256" key="1">
    <source>
        <dbReference type="ARBA" id="ARBA00007735"/>
    </source>
</evidence>
<dbReference type="PANTHER" id="PTHR22754:SF43">
    <property type="entry name" value="DISCO-INTERACTING PROTEIN 2 HOMOLOG B-A"/>
    <property type="match status" value="1"/>
</dbReference>
<proteinExistence type="inferred from homology"/>
<protein>
    <submittedName>
        <fullName evidence="5">Disco-interacting protein 2 homolog Ba</fullName>
    </submittedName>
</protein>
<dbReference type="InterPro" id="IPR010506">
    <property type="entry name" value="DMAP1-bd"/>
</dbReference>
<dbReference type="PANTHER" id="PTHR22754">
    <property type="entry name" value="DISCO-INTERACTING PROTEIN 2 DIP2 -RELATED"/>
    <property type="match status" value="1"/>
</dbReference>
<dbReference type="InterPro" id="IPR037337">
    <property type="entry name" value="Dip2-like_dom"/>
</dbReference>
<feature type="compositionally biased region" description="Polar residues" evidence="2">
    <location>
        <begin position="132"/>
        <end position="148"/>
    </location>
</feature>
<dbReference type="SMART" id="SM01137">
    <property type="entry name" value="DMAP_binding"/>
    <property type="match status" value="1"/>
</dbReference>
<feature type="signal peptide" evidence="3">
    <location>
        <begin position="1"/>
        <end position="22"/>
    </location>
</feature>
<feature type="compositionally biased region" description="Basic residues" evidence="2">
    <location>
        <begin position="83"/>
        <end position="92"/>
    </location>
</feature>
<dbReference type="PROSITE" id="PS51912">
    <property type="entry name" value="DMAP1_BIND"/>
    <property type="match status" value="1"/>
</dbReference>
<evidence type="ECO:0000313" key="6">
    <source>
        <dbReference type="Proteomes" id="UP000694568"/>
    </source>
</evidence>
<evidence type="ECO:0000256" key="3">
    <source>
        <dbReference type="SAM" id="SignalP"/>
    </source>
</evidence>
<dbReference type="Pfam" id="PF23024">
    <property type="entry name" value="AMP-dom_DIP2-like"/>
    <property type="match status" value="1"/>
</dbReference>
<dbReference type="Gene3D" id="3.40.50.12780">
    <property type="entry name" value="N-terminal domain of ligase-like"/>
    <property type="match status" value="2"/>
</dbReference>
<accession>A0A8D0DA56</accession>